<comment type="similarity">
    <text evidence="4">Belongs to the complex I NDUFS5 subunit family.</text>
</comment>
<evidence type="ECO:0000256" key="14">
    <source>
        <dbReference type="ARBA" id="ARBA00031222"/>
    </source>
</evidence>
<evidence type="ECO:0000313" key="18">
    <source>
        <dbReference type="EMBL" id="KAF7333526.1"/>
    </source>
</evidence>
<feature type="disulfide bond" evidence="16">
    <location>
        <begin position="23"/>
        <end position="33"/>
    </location>
</feature>
<dbReference type="PANTHER" id="PTHR15224:SF1">
    <property type="entry name" value="NADH DEHYDROGENASE [UBIQUINONE] IRON-SULFUR PROTEIN 5"/>
    <property type="match status" value="1"/>
</dbReference>
<dbReference type="Proteomes" id="UP000620124">
    <property type="component" value="Unassembled WGS sequence"/>
</dbReference>
<dbReference type="EMBL" id="JACAZI010000029">
    <property type="protein sequence ID" value="KAF7333526.1"/>
    <property type="molecule type" value="Genomic_DNA"/>
</dbReference>
<comment type="subcellular location">
    <subcellularLocation>
        <location evidence="3">Mitochondrion inner membrane</location>
        <topology evidence="3">Peripheral membrane protein</topology>
    </subcellularLocation>
    <subcellularLocation>
        <location evidence="2">Mitochondrion intermembrane space</location>
    </subcellularLocation>
</comment>
<feature type="region of interest" description="Disordered" evidence="17">
    <location>
        <begin position="72"/>
        <end position="97"/>
    </location>
</feature>
<evidence type="ECO:0000256" key="10">
    <source>
        <dbReference type="ARBA" id="ARBA00022982"/>
    </source>
</evidence>
<comment type="caution">
    <text evidence="18">The sequence shown here is derived from an EMBL/GenBank/DDBJ whole genome shotgun (WGS) entry which is preliminary data.</text>
</comment>
<dbReference type="GO" id="GO:0005758">
    <property type="term" value="C:mitochondrial intermembrane space"/>
    <property type="evidence" value="ECO:0007669"/>
    <property type="project" value="UniProtKB-SubCell"/>
</dbReference>
<dbReference type="PANTHER" id="PTHR15224">
    <property type="entry name" value="NADH DEHYDROGENASE [UBIQUINONE] IRON-SULFUR PROTEIN 5"/>
    <property type="match status" value="1"/>
</dbReference>
<dbReference type="CDD" id="cd24141">
    <property type="entry name" value="NDUFS5-like"/>
    <property type="match status" value="1"/>
</dbReference>
<name>A0A8H6X3U9_9AGAR</name>
<evidence type="ECO:0000256" key="11">
    <source>
        <dbReference type="ARBA" id="ARBA00023128"/>
    </source>
</evidence>
<evidence type="ECO:0000256" key="9">
    <source>
        <dbReference type="ARBA" id="ARBA00022792"/>
    </source>
</evidence>
<dbReference type="OrthoDB" id="9992197at2759"/>
<keyword evidence="10" id="KW-0249">Electron transport</keyword>
<sequence>MSGYSYTGGPSRCSAYWQEFTKCFASADFPKQCVAQRDDYLECVHRTKEKARHATIQAEFEKQQARALQDHKHALDAQADGVPTRVGLVPTPPAETK</sequence>
<reference evidence="18" key="1">
    <citation type="submission" date="2020-05" db="EMBL/GenBank/DDBJ databases">
        <title>Mycena genomes resolve the evolution of fungal bioluminescence.</title>
        <authorList>
            <person name="Tsai I.J."/>
        </authorList>
    </citation>
    <scope>NUCLEOTIDE SEQUENCE</scope>
    <source>
        <strain evidence="18">CCC161011</strain>
    </source>
</reference>
<evidence type="ECO:0000256" key="16">
    <source>
        <dbReference type="PIRSR" id="PIRSR619342-50"/>
    </source>
</evidence>
<evidence type="ECO:0000256" key="4">
    <source>
        <dbReference type="ARBA" id="ARBA00007372"/>
    </source>
</evidence>
<evidence type="ECO:0000256" key="12">
    <source>
        <dbReference type="ARBA" id="ARBA00023136"/>
    </source>
</evidence>
<keyword evidence="13 16" id="KW-1015">Disulfide bond</keyword>
<evidence type="ECO:0000256" key="17">
    <source>
        <dbReference type="SAM" id="MobiDB-lite"/>
    </source>
</evidence>
<protein>
    <recommendedName>
        <fullName evidence="6">NADH dehydrogenase [ubiquinone] iron-sulfur protein 5</fullName>
    </recommendedName>
    <alternativeName>
        <fullName evidence="14">Complex I-15 kDa</fullName>
    </alternativeName>
    <alternativeName>
        <fullName evidence="15">NADH-ubiquinone oxidoreductase 15 kDa subunit</fullName>
    </alternativeName>
</protein>
<dbReference type="InterPro" id="IPR019342">
    <property type="entry name" value="NADH_UbQ_OxRdtase_FeS-su5"/>
</dbReference>
<evidence type="ECO:0000256" key="5">
    <source>
        <dbReference type="ARBA" id="ARBA00011261"/>
    </source>
</evidence>
<keyword evidence="7" id="KW-0813">Transport</keyword>
<evidence type="ECO:0000256" key="1">
    <source>
        <dbReference type="ARBA" id="ARBA00003195"/>
    </source>
</evidence>
<evidence type="ECO:0000256" key="6">
    <source>
        <dbReference type="ARBA" id="ARBA00013482"/>
    </source>
</evidence>
<keyword evidence="8" id="KW-0679">Respiratory chain</keyword>
<keyword evidence="12" id="KW-0472">Membrane</keyword>
<evidence type="ECO:0000256" key="7">
    <source>
        <dbReference type="ARBA" id="ARBA00022448"/>
    </source>
</evidence>
<comment type="subunit">
    <text evidence="5">Mammalian complex I is composed of 45 different subunits. This is a component of the iron-sulfur (IP) fragment of the enzyme.</text>
</comment>
<evidence type="ECO:0000256" key="8">
    <source>
        <dbReference type="ARBA" id="ARBA00022660"/>
    </source>
</evidence>
<evidence type="ECO:0000256" key="3">
    <source>
        <dbReference type="ARBA" id="ARBA00004637"/>
    </source>
</evidence>
<feature type="disulfide bond" evidence="16">
    <location>
        <begin position="13"/>
        <end position="43"/>
    </location>
</feature>
<evidence type="ECO:0000256" key="15">
    <source>
        <dbReference type="ARBA" id="ARBA00032739"/>
    </source>
</evidence>
<dbReference type="Pfam" id="PF10200">
    <property type="entry name" value="Ndufs5"/>
    <property type="match status" value="1"/>
</dbReference>
<dbReference type="GO" id="GO:0005743">
    <property type="term" value="C:mitochondrial inner membrane"/>
    <property type="evidence" value="ECO:0007669"/>
    <property type="project" value="UniProtKB-SubCell"/>
</dbReference>
<evidence type="ECO:0000256" key="2">
    <source>
        <dbReference type="ARBA" id="ARBA00004569"/>
    </source>
</evidence>
<proteinExistence type="inferred from homology"/>
<accession>A0A8H6X3U9</accession>
<evidence type="ECO:0000256" key="13">
    <source>
        <dbReference type="ARBA" id="ARBA00023157"/>
    </source>
</evidence>
<comment type="function">
    <text evidence="1">Accessory subunit of the mitochondrial membrane respiratory chain NADH dehydrogenase (Complex I), that is believed not to be involved in catalysis. Complex I functions in the transfer of electrons from NADH to the respiratory chain. The immediate electron acceptor for the enzyme is believed to be ubiquinone.</text>
</comment>
<keyword evidence="9" id="KW-0999">Mitochondrion inner membrane</keyword>
<evidence type="ECO:0000313" key="19">
    <source>
        <dbReference type="Proteomes" id="UP000620124"/>
    </source>
</evidence>
<dbReference type="GO" id="GO:0032981">
    <property type="term" value="P:mitochondrial respiratory chain complex I assembly"/>
    <property type="evidence" value="ECO:0007669"/>
    <property type="project" value="TreeGrafter"/>
</dbReference>
<organism evidence="18 19">
    <name type="scientific">Mycena venus</name>
    <dbReference type="NCBI Taxonomy" id="2733690"/>
    <lineage>
        <taxon>Eukaryota</taxon>
        <taxon>Fungi</taxon>
        <taxon>Dikarya</taxon>
        <taxon>Basidiomycota</taxon>
        <taxon>Agaricomycotina</taxon>
        <taxon>Agaricomycetes</taxon>
        <taxon>Agaricomycetidae</taxon>
        <taxon>Agaricales</taxon>
        <taxon>Marasmiineae</taxon>
        <taxon>Mycenaceae</taxon>
        <taxon>Mycena</taxon>
    </lineage>
</organism>
<keyword evidence="19" id="KW-1185">Reference proteome</keyword>
<keyword evidence="18" id="KW-0830">Ubiquinone</keyword>
<gene>
    <name evidence="18" type="ORF">MVEN_02368900</name>
</gene>
<keyword evidence="11" id="KW-0496">Mitochondrion</keyword>
<dbReference type="AlphaFoldDB" id="A0A8H6X3U9"/>